<proteinExistence type="predicted"/>
<reference evidence="2 3" key="1">
    <citation type="submission" date="2013-12" db="EMBL/GenBank/DDBJ databases">
        <title>A Varibaculum cambriense genome reconstructed from a premature infant gut community with otherwise low bacterial novelty that shifts toward anaerobic metabolism during the third week of life.</title>
        <authorList>
            <person name="Brown C.T."/>
            <person name="Sharon I."/>
            <person name="Thomas B.C."/>
            <person name="Castelle C.J."/>
            <person name="Morowitz M.J."/>
            <person name="Banfield J.F."/>
        </authorList>
    </citation>
    <scope>NUCLEOTIDE SEQUENCE [LARGE SCALE GENOMIC DNA]</scope>
    <source>
        <strain evidence="3">DORA_17_25</strain>
    </source>
</reference>
<evidence type="ECO:0008006" key="4">
    <source>
        <dbReference type="Google" id="ProtNLM"/>
    </source>
</evidence>
<evidence type="ECO:0000256" key="1">
    <source>
        <dbReference type="SAM" id="SignalP"/>
    </source>
</evidence>
<dbReference type="AlphaFoldDB" id="W1TYP3"/>
<dbReference type="Gene3D" id="3.30.565.40">
    <property type="entry name" value="Fervidobacterium nodosum Rt17-B1 like"/>
    <property type="match status" value="1"/>
</dbReference>
<protein>
    <recommendedName>
        <fullName evidence="4">Deacetylase PdaC domain-containing protein</fullName>
    </recommendedName>
</protein>
<feature type="chain" id="PRO_5004810130" description="Deacetylase PdaC domain-containing protein" evidence="1">
    <location>
        <begin position="24"/>
        <end position="208"/>
    </location>
</feature>
<comment type="caution">
    <text evidence="2">The sequence shown here is derived from an EMBL/GenBank/DDBJ whole genome shotgun (WGS) entry which is preliminary data.</text>
</comment>
<keyword evidence="1" id="KW-0732">Signal</keyword>
<feature type="signal peptide" evidence="1">
    <location>
        <begin position="1"/>
        <end position="23"/>
    </location>
</feature>
<evidence type="ECO:0000313" key="2">
    <source>
        <dbReference type="EMBL" id="ETI86712.1"/>
    </source>
</evidence>
<name>W1TYP3_9FIRM</name>
<organism evidence="2 3">
    <name type="scientific">Negativicoccus succinicivorans DORA_17_25</name>
    <dbReference type="NCBI Taxonomy" id="1403945"/>
    <lineage>
        <taxon>Bacteria</taxon>
        <taxon>Bacillati</taxon>
        <taxon>Bacillota</taxon>
        <taxon>Negativicutes</taxon>
        <taxon>Veillonellales</taxon>
        <taxon>Veillonellaceae</taxon>
        <taxon>Negativicoccus</taxon>
    </lineage>
</organism>
<gene>
    <name evidence="2" type="ORF">Q612_NSC00283G0017</name>
</gene>
<dbReference type="RefSeq" id="WP_024048415.1">
    <property type="nucleotide sequence ID" value="NZ_AZMC01000283.1"/>
</dbReference>
<accession>W1TYP3</accession>
<sequence length="208" mass="23347">MGKLKTALLSIGMSMVVGVSVFAQVQEATEMRTNWSLKYPVVTVEGNPAAQAAINADLMERVDHVRADFQSGQYYTAGGWYEVNYEDDSLLSITMALYGYPHGANGNHVWNYAVVYDKNTGNRIPLEHFVRVTIDDLNSLALFSLYSDSGERVKAQSRVDRVPAMYFLEGDGVICVQFRAYELAAGVYGSTYVRIDREHADYFNRKNQ</sequence>
<dbReference type="Proteomes" id="UP000018840">
    <property type="component" value="Unassembled WGS sequence"/>
</dbReference>
<dbReference type="EMBL" id="AZMC01000283">
    <property type="protein sequence ID" value="ETI86712.1"/>
    <property type="molecule type" value="Genomic_DNA"/>
</dbReference>
<evidence type="ECO:0000313" key="3">
    <source>
        <dbReference type="Proteomes" id="UP000018840"/>
    </source>
</evidence>